<dbReference type="EMBL" id="CAXAMM010021013">
    <property type="protein sequence ID" value="CAK9049139.1"/>
    <property type="molecule type" value="Genomic_DNA"/>
</dbReference>
<name>A0ABP0MCB9_9DINO</name>
<evidence type="ECO:0000313" key="1">
    <source>
        <dbReference type="EMBL" id="CAK9049139.1"/>
    </source>
</evidence>
<evidence type="ECO:0000313" key="2">
    <source>
        <dbReference type="Proteomes" id="UP001642464"/>
    </source>
</evidence>
<comment type="caution">
    <text evidence="1">The sequence shown here is derived from an EMBL/GenBank/DDBJ whole genome shotgun (WGS) entry which is preliminary data.</text>
</comment>
<proteinExistence type="predicted"/>
<accession>A0ABP0MCB9</accession>
<organism evidence="1 2">
    <name type="scientific">Durusdinium trenchii</name>
    <dbReference type="NCBI Taxonomy" id="1381693"/>
    <lineage>
        <taxon>Eukaryota</taxon>
        <taxon>Sar</taxon>
        <taxon>Alveolata</taxon>
        <taxon>Dinophyceae</taxon>
        <taxon>Suessiales</taxon>
        <taxon>Symbiodiniaceae</taxon>
        <taxon>Durusdinium</taxon>
    </lineage>
</organism>
<dbReference type="Proteomes" id="UP001642464">
    <property type="component" value="Unassembled WGS sequence"/>
</dbReference>
<gene>
    <name evidence="1" type="ORF">SCF082_LOCUS27266</name>
</gene>
<sequence length="1198" mass="134080">MLPTLPALQPDEERPPEGEDAELLYRLTSDLQRYTRIDERLNAARLQLSGVENACHPDDRRALDVLMVALTAACQKQRERLQETTAVFDRMRDHARDADNCSGRCNRLWDAVQNGRVTPPMDLRFLKQPRAKVAGETATARVTSFLQSIYESVAETLPDIRDDGVITSLTVGAEVLQDEYAESLSEDGRKALAAKLALTAGPGSRKKARKRKFGLELHLERHPDCPSSTQEVRFLPPGVMRDYWEMMRGMDQTKGVEFPHLRFRRGYLSEAVPVSLQGIGGPGLEASEIRDDYWKLQLGEEHPRDIVLRCDFGGGRVCTEADRMMLDRVRRFDPQPNELKLLAVGVDKFDKQSVRFHRNVVPEGGLEKFILHTYKSEVSGPMQVASMDAELPEGFQFQFRTDADSLPGVERISVMLPEATVLDSVYVELPKLTGDLLAPFSVGYVKGWRRCSAFLSVCIAIRELQVDLDEVKVHPAILSLLTEAVSRRGMRYFLTHDIIARGAFNQAFTSAQGSTEAWMSFLTNSDDLKLVKLFVARLCADWDAQSDKMRKAWSMKDGNAIHVCCGIFLHMLEVLQQKAPSSEFAGFADSLMKVFMCGIMDAELTHIAESSVPPADLMAVGAFRDKVKSYETRVAMEREDRVRELAEKVHKATFDQLEIQIQSDLNIIRAQKRMEFTKELMLNNCRLALLPESEKVTTLLPEFNKFIAEKNASGQVYIVAAIDATVWSQNENVTDMIQMLANVCSTGSTCIEFIQLPLFHTQTTLPALLKRKRLIEDTLLKFDVDFTTGLTLLFQKDSTRASTDKRTPSQPCLVCAVGKAGNKWLEQSQPLQTGILGPFAVCAVSDMIGYDSDQKPGAAARAEQIHMKGVNFHASIVKDLLEGMTLNDEDLCVWLDIGPNRYMEFGQACAQRRINGERPCVVYFGASREQSHVHMRPMLEANFFKYWDDLSTSPSKTRPRVETSSGQITGLSLLSCDAAGQPRFPDHILERIPSNDPHHKALVKMKEEFLKEFPQQRKASGVATTASPRVSGDCDFSIDDGKEPLSVERVVDLLCQSPPEAAERTVVQGISGLVTLAGRHGRPTVVVDKSFAVWIGNESSEQLTISGLELLGFNTGNFETKICTAKRDSGGLPWRFQSDLDLIVVDKRITPWCKYFHKLATTQGLGDISVHNHEVRPKLRPVDPCMESMLHQIGPNQF</sequence>
<protein>
    <submittedName>
        <fullName evidence="1">FO synthase subunit 1</fullName>
    </submittedName>
</protein>
<reference evidence="1 2" key="1">
    <citation type="submission" date="2024-02" db="EMBL/GenBank/DDBJ databases">
        <authorList>
            <person name="Chen Y."/>
            <person name="Shah S."/>
            <person name="Dougan E. K."/>
            <person name="Thang M."/>
            <person name="Chan C."/>
        </authorList>
    </citation>
    <scope>NUCLEOTIDE SEQUENCE [LARGE SCALE GENOMIC DNA]</scope>
</reference>
<keyword evidence="2" id="KW-1185">Reference proteome</keyword>